<dbReference type="PANTHER" id="PTHR12631">
    <property type="entry name" value="ALPHA-L-IDURONIDASE"/>
    <property type="match status" value="1"/>
</dbReference>
<dbReference type="InterPro" id="IPR051923">
    <property type="entry name" value="Glycosyl_Hydrolase_39"/>
</dbReference>
<feature type="compositionally biased region" description="Low complexity" evidence="1">
    <location>
        <begin position="597"/>
        <end position="616"/>
    </location>
</feature>
<accession>A0A6H0S4F5</accession>
<feature type="region of interest" description="Disordered" evidence="1">
    <location>
        <begin position="500"/>
        <end position="529"/>
    </location>
</feature>
<keyword evidence="3" id="KW-1185">Reference proteome</keyword>
<evidence type="ECO:0000256" key="1">
    <source>
        <dbReference type="SAM" id="MobiDB-lite"/>
    </source>
</evidence>
<dbReference type="Gene3D" id="3.20.20.80">
    <property type="entry name" value="Glycosidases"/>
    <property type="match status" value="1"/>
</dbReference>
<dbReference type="InterPro" id="IPR017853">
    <property type="entry name" value="GH"/>
</dbReference>
<dbReference type="EMBL" id="CP038799">
    <property type="protein sequence ID" value="QIV81551.1"/>
    <property type="molecule type" value="Genomic_DNA"/>
</dbReference>
<feature type="compositionally biased region" description="Acidic residues" evidence="1">
    <location>
        <begin position="580"/>
        <end position="596"/>
    </location>
</feature>
<dbReference type="SUPFAM" id="SSF51445">
    <property type="entry name" value="(Trans)glycosidases"/>
    <property type="match status" value="1"/>
</dbReference>
<proteinExistence type="predicted"/>
<dbReference type="KEGG" id="mfre:EXE63_12085"/>
<sequence length="628" mass="67719">MGRPALRNIQQRTIVTVSSALVLATVCATTEQRPTVDLHGSSHAIDMVAAIEESPTTIGLADSNLVRLDNEDLIDQQLDMMQALGVQNVRIGISWISTQFNQDGSFFWGATDYVINEAHRRGMGVLGVLHETPAWAGSPPLSGVPNLDAFGRFAGAVAERYEGKISALEVWNEPNGRFFLNPVDPAAYTGMVKAAYAAIKAHDDPDDPEDDITVVAGVLGSGRTLGDDFTMNPIDFLQGMYDADAQGHFDAFSFHPYHYDIPFSEGETQSDSPILQLRAIRELMEQYGDGDLKVWASEYGLPTTPFDPLHPFLYNSPEKQAEFLADFLASWQREDGTGPIFIYSTRDINSGSTSDQDNFGIWYTDWTEKPAVQVIRDFLEDLEPDNPILDAIRNAINRVVEITGEVINDVVDFVVWGVEAFIDVTVWAVKTIAEVTINVVEGIADLTSRVVHGIADAIVNSVNWVVEKVRSCLGIEPTAPESTRVIPVAAASVVTDVAAETDGPAAPSDPVESDVAELTASEPDVTGPDVVQADAVEVEGVETAVTETGEPEGLAPEVTDAEVIDAEVTEHEVTVPESTETAEPDEAEQAPAEDAETAPVTPRARQTTTTRTVKTAKGPRTAAAGAGR</sequence>
<dbReference type="RefSeq" id="WP_168142159.1">
    <property type="nucleotide sequence ID" value="NZ_CP038799.1"/>
</dbReference>
<feature type="region of interest" description="Disordered" evidence="1">
    <location>
        <begin position="571"/>
        <end position="628"/>
    </location>
</feature>
<evidence type="ECO:0000313" key="2">
    <source>
        <dbReference type="EMBL" id="QIV81551.1"/>
    </source>
</evidence>
<evidence type="ECO:0000313" key="3">
    <source>
        <dbReference type="Proteomes" id="UP000501849"/>
    </source>
</evidence>
<dbReference type="GO" id="GO:0004553">
    <property type="term" value="F:hydrolase activity, hydrolyzing O-glycosyl compounds"/>
    <property type="evidence" value="ECO:0007669"/>
    <property type="project" value="TreeGrafter"/>
</dbReference>
<reference evidence="2 3" key="1">
    <citation type="submission" date="2019-04" db="EMBL/GenBank/DDBJ databases">
        <title>Draft, Whole-Genome Sequence of the Anthracene-degrading Mycobacterium frederiksbergense LB501T, Isolated from a Polycyclic Aromatic Hydrocarbon (PAH)-Contaminated Soil.</title>
        <authorList>
            <person name="Augelletti F."/>
        </authorList>
    </citation>
    <scope>NUCLEOTIDE SEQUENCE [LARGE SCALE GENOMIC DNA]</scope>
    <source>
        <strain evidence="2 3">LB 501T</strain>
    </source>
</reference>
<dbReference type="AlphaFoldDB" id="A0A6H0S4F5"/>
<dbReference type="Proteomes" id="UP000501849">
    <property type="component" value="Chromosome"/>
</dbReference>
<protein>
    <submittedName>
        <fullName evidence="2">Uncharacterized protein</fullName>
    </submittedName>
</protein>
<name>A0A6H0S4F5_9MYCO</name>
<organism evidence="2 3">
    <name type="scientific">Mycolicibacterium frederiksbergense</name>
    <dbReference type="NCBI Taxonomy" id="117567"/>
    <lineage>
        <taxon>Bacteria</taxon>
        <taxon>Bacillati</taxon>
        <taxon>Actinomycetota</taxon>
        <taxon>Actinomycetes</taxon>
        <taxon>Mycobacteriales</taxon>
        <taxon>Mycobacteriaceae</taxon>
        <taxon>Mycolicibacterium</taxon>
    </lineage>
</organism>
<gene>
    <name evidence="2" type="ORF">EXE63_12085</name>
</gene>
<dbReference type="PANTHER" id="PTHR12631:SF10">
    <property type="entry name" value="BETA-XYLOSIDASE-LIKE PROTEIN-RELATED"/>
    <property type="match status" value="1"/>
</dbReference>